<dbReference type="PANTHER" id="PTHR46797">
    <property type="entry name" value="HTH-TYPE TRANSCRIPTIONAL REGULATOR"/>
    <property type="match status" value="1"/>
</dbReference>
<dbReference type="InterPro" id="IPR001387">
    <property type="entry name" value="Cro/C1-type_HTH"/>
</dbReference>
<name>A0A1Y3PBK9_9BACI</name>
<evidence type="ECO:0000313" key="3">
    <source>
        <dbReference type="EMBL" id="OUM84722.1"/>
    </source>
</evidence>
<keyword evidence="1" id="KW-0238">DNA-binding</keyword>
<dbReference type="InterPro" id="IPR010982">
    <property type="entry name" value="Lambda_DNA-bd_dom_sf"/>
</dbReference>
<dbReference type="InterPro" id="IPR014710">
    <property type="entry name" value="RmlC-like_jellyroll"/>
</dbReference>
<protein>
    <recommendedName>
        <fullName evidence="2">HTH cro/C1-type domain-containing protein</fullName>
    </recommendedName>
</protein>
<evidence type="ECO:0000259" key="2">
    <source>
        <dbReference type="PROSITE" id="PS50943"/>
    </source>
</evidence>
<sequence length="172" mass="19061">MTINEVAKKSGLTASFISQFERGLTKASIASIQKMAQALGINLSQLFDDDDDSTSQDIRPYPIIVRKSSRKKLSYPSPENTVDYLLTELGSKFEVIYSRVDPGGGSGEPYTHDSDEECIIVIRGKMEINIGGNRYILEEGDAITFCSRIPHGWRNIGSEPAELIWVISPPTF</sequence>
<dbReference type="InterPro" id="IPR013096">
    <property type="entry name" value="Cupin_2"/>
</dbReference>
<dbReference type="GO" id="GO:0003677">
    <property type="term" value="F:DNA binding"/>
    <property type="evidence" value="ECO:0007669"/>
    <property type="project" value="UniProtKB-KW"/>
</dbReference>
<dbReference type="CDD" id="cd00093">
    <property type="entry name" value="HTH_XRE"/>
    <property type="match status" value="1"/>
</dbReference>
<evidence type="ECO:0000256" key="1">
    <source>
        <dbReference type="ARBA" id="ARBA00023125"/>
    </source>
</evidence>
<dbReference type="PROSITE" id="PS50943">
    <property type="entry name" value="HTH_CROC1"/>
    <property type="match status" value="1"/>
</dbReference>
<accession>A0A1Y3PBK9</accession>
<dbReference type="CDD" id="cd02209">
    <property type="entry name" value="cupin_XRE_C"/>
    <property type="match status" value="1"/>
</dbReference>
<dbReference type="InterPro" id="IPR011051">
    <property type="entry name" value="RmlC_Cupin_sf"/>
</dbReference>
<organism evidence="3 4">
    <name type="scientific">Bacillus thermozeamaize</name>
    <dbReference type="NCBI Taxonomy" id="230954"/>
    <lineage>
        <taxon>Bacteria</taxon>
        <taxon>Bacillati</taxon>
        <taxon>Bacillota</taxon>
        <taxon>Bacilli</taxon>
        <taxon>Bacillales</taxon>
        <taxon>Bacillaceae</taxon>
        <taxon>Bacillus</taxon>
    </lineage>
</organism>
<dbReference type="GO" id="GO:0003700">
    <property type="term" value="F:DNA-binding transcription factor activity"/>
    <property type="evidence" value="ECO:0007669"/>
    <property type="project" value="TreeGrafter"/>
</dbReference>
<dbReference type="InterPro" id="IPR050807">
    <property type="entry name" value="TransReg_Diox_bact_type"/>
</dbReference>
<dbReference type="Gene3D" id="1.10.260.40">
    <property type="entry name" value="lambda repressor-like DNA-binding domains"/>
    <property type="match status" value="1"/>
</dbReference>
<dbReference type="Pfam" id="PF01381">
    <property type="entry name" value="HTH_3"/>
    <property type="match status" value="1"/>
</dbReference>
<dbReference type="Proteomes" id="UP000196475">
    <property type="component" value="Unassembled WGS sequence"/>
</dbReference>
<proteinExistence type="predicted"/>
<dbReference type="AlphaFoldDB" id="A0A1Y3PBK9"/>
<evidence type="ECO:0000313" key="4">
    <source>
        <dbReference type="Proteomes" id="UP000196475"/>
    </source>
</evidence>
<dbReference type="PANTHER" id="PTHR46797:SF1">
    <property type="entry name" value="METHYLPHOSPHONATE SYNTHASE"/>
    <property type="match status" value="1"/>
</dbReference>
<dbReference type="Pfam" id="PF07883">
    <property type="entry name" value="Cupin_2"/>
    <property type="match status" value="1"/>
</dbReference>
<comment type="caution">
    <text evidence="3">The sequence shown here is derived from an EMBL/GenBank/DDBJ whole genome shotgun (WGS) entry which is preliminary data.</text>
</comment>
<dbReference type="SUPFAM" id="SSF51182">
    <property type="entry name" value="RmlC-like cupins"/>
    <property type="match status" value="1"/>
</dbReference>
<gene>
    <name evidence="3" type="ORF">BAA01_05905</name>
</gene>
<dbReference type="SUPFAM" id="SSF47413">
    <property type="entry name" value="lambda repressor-like DNA-binding domains"/>
    <property type="match status" value="1"/>
</dbReference>
<dbReference type="EMBL" id="LZRT01000121">
    <property type="protein sequence ID" value="OUM84722.1"/>
    <property type="molecule type" value="Genomic_DNA"/>
</dbReference>
<reference evidence="4" key="1">
    <citation type="submission" date="2016-06" db="EMBL/GenBank/DDBJ databases">
        <authorList>
            <person name="Nascimento L."/>
            <person name="Pereira R.V."/>
            <person name="Martins L.F."/>
            <person name="Quaggio R.B."/>
            <person name="Silva A.M."/>
            <person name="Setubal J.C."/>
        </authorList>
    </citation>
    <scope>NUCLEOTIDE SEQUENCE [LARGE SCALE GENOMIC DNA]</scope>
</reference>
<dbReference type="GO" id="GO:0005829">
    <property type="term" value="C:cytosol"/>
    <property type="evidence" value="ECO:0007669"/>
    <property type="project" value="TreeGrafter"/>
</dbReference>
<feature type="domain" description="HTH cro/C1-type" evidence="2">
    <location>
        <begin position="1"/>
        <end position="46"/>
    </location>
</feature>
<dbReference type="Gene3D" id="2.60.120.10">
    <property type="entry name" value="Jelly Rolls"/>
    <property type="match status" value="1"/>
</dbReference>